<evidence type="ECO:0000256" key="1">
    <source>
        <dbReference type="ARBA" id="ARBA00004123"/>
    </source>
</evidence>
<accession>A0A0L7LJM1</accession>
<dbReference type="Pfam" id="PF09340">
    <property type="entry name" value="NuA4"/>
    <property type="match status" value="1"/>
</dbReference>
<proteinExistence type="inferred from homology"/>
<dbReference type="GO" id="GO:0005634">
    <property type="term" value="C:nucleus"/>
    <property type="evidence" value="ECO:0007669"/>
    <property type="project" value="UniProtKB-SubCell"/>
</dbReference>
<evidence type="ECO:0000256" key="7">
    <source>
        <dbReference type="ARBA" id="ARBA00023163"/>
    </source>
</evidence>
<dbReference type="PANTHER" id="PTHR13476">
    <property type="entry name" value="CHROMATIN MODIFICATION-RELATED PROTEIN MEAF6"/>
    <property type="match status" value="1"/>
</dbReference>
<organism evidence="12 13">
    <name type="scientific">Operophtera brumata</name>
    <name type="common">Winter moth</name>
    <name type="synonym">Phalaena brumata</name>
    <dbReference type="NCBI Taxonomy" id="104452"/>
    <lineage>
        <taxon>Eukaryota</taxon>
        <taxon>Metazoa</taxon>
        <taxon>Ecdysozoa</taxon>
        <taxon>Arthropoda</taxon>
        <taxon>Hexapoda</taxon>
        <taxon>Insecta</taxon>
        <taxon>Pterygota</taxon>
        <taxon>Neoptera</taxon>
        <taxon>Endopterygota</taxon>
        <taxon>Lepidoptera</taxon>
        <taxon>Glossata</taxon>
        <taxon>Ditrysia</taxon>
        <taxon>Geometroidea</taxon>
        <taxon>Geometridae</taxon>
        <taxon>Larentiinae</taxon>
        <taxon>Operophtera</taxon>
    </lineage>
</organism>
<evidence type="ECO:0000256" key="5">
    <source>
        <dbReference type="ARBA" id="ARBA00023015"/>
    </source>
</evidence>
<sequence length="234" mass="25681">MVISPQSPADESQTGTPKRANMAAKQSSVADTRAELAELVKRKAEVAETLANLERQIYAFEGSYLEDTQLYGNIIRGWDRYLTTNKSTNSKADKRNRKFKEAERLFSKSRINIGSLNHTTIHGSTESIASLKPSGKQHTNGLDKIHNVNSKQNMGQQKMSASTMLQKSFTSDNKMLSAVGLDSRPGTPKDIKDPSILMSKAELTPNSSKHKLSSGSASGSSSIKKSNNKKARHR</sequence>
<keyword evidence="7 9" id="KW-0804">Transcription</keyword>
<feature type="compositionally biased region" description="Polar residues" evidence="11">
    <location>
        <begin position="1"/>
        <end position="16"/>
    </location>
</feature>
<evidence type="ECO:0000256" key="8">
    <source>
        <dbReference type="ARBA" id="ARBA00023242"/>
    </source>
</evidence>
<evidence type="ECO:0000256" key="3">
    <source>
        <dbReference type="ARBA" id="ARBA00019141"/>
    </source>
</evidence>
<dbReference type="InterPro" id="IPR015418">
    <property type="entry name" value="Eaf6"/>
</dbReference>
<dbReference type="GO" id="GO:0006325">
    <property type="term" value="P:chromatin organization"/>
    <property type="evidence" value="ECO:0007669"/>
    <property type="project" value="UniProtKB-KW"/>
</dbReference>
<evidence type="ECO:0000256" key="2">
    <source>
        <dbReference type="ARBA" id="ARBA00010916"/>
    </source>
</evidence>
<dbReference type="AlphaFoldDB" id="A0A0L7LJM1"/>
<comment type="caution">
    <text evidence="12">The sequence shown here is derived from an EMBL/GenBank/DDBJ whole genome shotgun (WGS) entry which is preliminary data.</text>
</comment>
<keyword evidence="4" id="KW-0156">Chromatin regulator</keyword>
<keyword evidence="13" id="KW-1185">Reference proteome</keyword>
<reference evidence="12 13" key="1">
    <citation type="journal article" date="2015" name="Genome Biol. Evol.">
        <title>The genome of winter moth (Operophtera brumata) provides a genomic perspective on sexual dimorphism and phenology.</title>
        <authorList>
            <person name="Derks M.F."/>
            <person name="Smit S."/>
            <person name="Salis L."/>
            <person name="Schijlen E."/>
            <person name="Bossers A."/>
            <person name="Mateman C."/>
            <person name="Pijl A.S."/>
            <person name="de Ridder D."/>
            <person name="Groenen M.A."/>
            <person name="Visser M.E."/>
            <person name="Megens H.J."/>
        </authorList>
    </citation>
    <scope>NUCLEOTIDE SEQUENCE [LARGE SCALE GENOMIC DNA]</scope>
    <source>
        <strain evidence="12">WM2013NL</strain>
        <tissue evidence="12">Head and thorax</tissue>
    </source>
</reference>
<feature type="compositionally biased region" description="Low complexity" evidence="11">
    <location>
        <begin position="213"/>
        <end position="225"/>
    </location>
</feature>
<dbReference type="EMBL" id="JTDY01000931">
    <property type="protein sequence ID" value="KOB75396.1"/>
    <property type="molecule type" value="Genomic_DNA"/>
</dbReference>
<keyword evidence="6 10" id="KW-0175">Coiled coil</keyword>
<evidence type="ECO:0000313" key="12">
    <source>
        <dbReference type="EMBL" id="KOB75396.1"/>
    </source>
</evidence>
<keyword evidence="8" id="KW-0539">Nucleus</keyword>
<evidence type="ECO:0000256" key="11">
    <source>
        <dbReference type="SAM" id="MobiDB-lite"/>
    </source>
</evidence>
<dbReference type="GO" id="GO:0000123">
    <property type="term" value="C:histone acetyltransferase complex"/>
    <property type="evidence" value="ECO:0007669"/>
    <property type="project" value="InterPro"/>
</dbReference>
<feature type="region of interest" description="Disordered" evidence="11">
    <location>
        <begin position="1"/>
        <end position="28"/>
    </location>
</feature>
<feature type="region of interest" description="Disordered" evidence="11">
    <location>
        <begin position="177"/>
        <end position="234"/>
    </location>
</feature>
<comment type="subcellular location">
    <subcellularLocation>
        <location evidence="1">Nucleus</location>
    </subcellularLocation>
</comment>
<dbReference type="STRING" id="104452.A0A0L7LJM1"/>
<evidence type="ECO:0000256" key="4">
    <source>
        <dbReference type="ARBA" id="ARBA00022853"/>
    </source>
</evidence>
<feature type="coiled-coil region" evidence="10">
    <location>
        <begin position="29"/>
        <end position="56"/>
    </location>
</feature>
<dbReference type="Proteomes" id="UP000037510">
    <property type="component" value="Unassembled WGS sequence"/>
</dbReference>
<evidence type="ECO:0000256" key="9">
    <source>
        <dbReference type="RuleBase" id="RU368022"/>
    </source>
</evidence>
<name>A0A0L7LJM1_OPEBR</name>
<evidence type="ECO:0000256" key="10">
    <source>
        <dbReference type="SAM" id="Coils"/>
    </source>
</evidence>
<evidence type="ECO:0000313" key="13">
    <source>
        <dbReference type="Proteomes" id="UP000037510"/>
    </source>
</evidence>
<evidence type="ECO:0000256" key="6">
    <source>
        <dbReference type="ARBA" id="ARBA00023054"/>
    </source>
</evidence>
<protein>
    <recommendedName>
        <fullName evidence="3">Chromatin modification-related protein MEAF6</fullName>
    </recommendedName>
</protein>
<keyword evidence="5 9" id="KW-0805">Transcription regulation</keyword>
<comment type="similarity">
    <text evidence="2 9">Belongs to the EAF6 family.</text>
</comment>
<gene>
    <name evidence="12" type="ORF">OBRU01_07594</name>
</gene>